<organism evidence="2 3">
    <name type="scientific">Coprinellus micaceus</name>
    <name type="common">Glistening ink-cap mushroom</name>
    <name type="synonym">Coprinus micaceus</name>
    <dbReference type="NCBI Taxonomy" id="71717"/>
    <lineage>
        <taxon>Eukaryota</taxon>
        <taxon>Fungi</taxon>
        <taxon>Dikarya</taxon>
        <taxon>Basidiomycota</taxon>
        <taxon>Agaricomycotina</taxon>
        <taxon>Agaricomycetes</taxon>
        <taxon>Agaricomycetidae</taxon>
        <taxon>Agaricales</taxon>
        <taxon>Agaricineae</taxon>
        <taxon>Psathyrellaceae</taxon>
        <taxon>Coprinellus</taxon>
    </lineage>
</organism>
<evidence type="ECO:0000313" key="2">
    <source>
        <dbReference type="EMBL" id="TEB29077.1"/>
    </source>
</evidence>
<accession>A0A4Y7T4H7</accession>
<keyword evidence="1" id="KW-0812">Transmembrane</keyword>
<dbReference type="AlphaFoldDB" id="A0A4Y7T4H7"/>
<feature type="transmembrane region" description="Helical" evidence="1">
    <location>
        <begin position="279"/>
        <end position="306"/>
    </location>
</feature>
<name>A0A4Y7T4H7_COPMI</name>
<feature type="transmembrane region" description="Helical" evidence="1">
    <location>
        <begin position="248"/>
        <end position="267"/>
    </location>
</feature>
<feature type="transmembrane region" description="Helical" evidence="1">
    <location>
        <begin position="326"/>
        <end position="352"/>
    </location>
</feature>
<proteinExistence type="predicted"/>
<feature type="transmembrane region" description="Helical" evidence="1">
    <location>
        <begin position="145"/>
        <end position="166"/>
    </location>
</feature>
<evidence type="ECO:0008006" key="4">
    <source>
        <dbReference type="Google" id="ProtNLM"/>
    </source>
</evidence>
<comment type="caution">
    <text evidence="2">The sequence shown here is derived from an EMBL/GenBank/DDBJ whole genome shotgun (WGS) entry which is preliminary data.</text>
</comment>
<reference evidence="2 3" key="1">
    <citation type="journal article" date="2019" name="Nat. Ecol. Evol.">
        <title>Megaphylogeny resolves global patterns of mushroom evolution.</title>
        <authorList>
            <person name="Varga T."/>
            <person name="Krizsan K."/>
            <person name="Foldi C."/>
            <person name="Dima B."/>
            <person name="Sanchez-Garcia M."/>
            <person name="Sanchez-Ramirez S."/>
            <person name="Szollosi G.J."/>
            <person name="Szarkandi J.G."/>
            <person name="Papp V."/>
            <person name="Albert L."/>
            <person name="Andreopoulos W."/>
            <person name="Angelini C."/>
            <person name="Antonin V."/>
            <person name="Barry K.W."/>
            <person name="Bougher N.L."/>
            <person name="Buchanan P."/>
            <person name="Buyck B."/>
            <person name="Bense V."/>
            <person name="Catcheside P."/>
            <person name="Chovatia M."/>
            <person name="Cooper J."/>
            <person name="Damon W."/>
            <person name="Desjardin D."/>
            <person name="Finy P."/>
            <person name="Geml J."/>
            <person name="Haridas S."/>
            <person name="Hughes K."/>
            <person name="Justo A."/>
            <person name="Karasinski D."/>
            <person name="Kautmanova I."/>
            <person name="Kiss B."/>
            <person name="Kocsube S."/>
            <person name="Kotiranta H."/>
            <person name="LaButti K.M."/>
            <person name="Lechner B.E."/>
            <person name="Liimatainen K."/>
            <person name="Lipzen A."/>
            <person name="Lukacs Z."/>
            <person name="Mihaltcheva S."/>
            <person name="Morgado L.N."/>
            <person name="Niskanen T."/>
            <person name="Noordeloos M.E."/>
            <person name="Ohm R.A."/>
            <person name="Ortiz-Santana B."/>
            <person name="Ovrebo C."/>
            <person name="Racz N."/>
            <person name="Riley R."/>
            <person name="Savchenko A."/>
            <person name="Shiryaev A."/>
            <person name="Soop K."/>
            <person name="Spirin V."/>
            <person name="Szebenyi C."/>
            <person name="Tomsovsky M."/>
            <person name="Tulloss R.E."/>
            <person name="Uehling J."/>
            <person name="Grigoriev I.V."/>
            <person name="Vagvolgyi C."/>
            <person name="Papp T."/>
            <person name="Martin F.M."/>
            <person name="Miettinen O."/>
            <person name="Hibbett D.S."/>
            <person name="Nagy L.G."/>
        </authorList>
    </citation>
    <scope>NUCLEOTIDE SEQUENCE [LARGE SCALE GENOMIC DNA]</scope>
    <source>
        <strain evidence="2 3">FP101781</strain>
    </source>
</reference>
<keyword evidence="3" id="KW-1185">Reference proteome</keyword>
<keyword evidence="1" id="KW-0472">Membrane</keyword>
<dbReference type="EMBL" id="QPFP01000029">
    <property type="protein sequence ID" value="TEB29077.1"/>
    <property type="molecule type" value="Genomic_DNA"/>
</dbReference>
<feature type="transmembrane region" description="Helical" evidence="1">
    <location>
        <begin position="106"/>
        <end position="125"/>
    </location>
</feature>
<feature type="transmembrane region" description="Helical" evidence="1">
    <location>
        <begin position="413"/>
        <end position="438"/>
    </location>
</feature>
<keyword evidence="1" id="KW-1133">Transmembrane helix</keyword>
<gene>
    <name evidence="2" type="ORF">FA13DRAFT_1632596</name>
</gene>
<evidence type="ECO:0000313" key="3">
    <source>
        <dbReference type="Proteomes" id="UP000298030"/>
    </source>
</evidence>
<dbReference type="OrthoDB" id="4141464at2759"/>
<dbReference type="Proteomes" id="UP000298030">
    <property type="component" value="Unassembled WGS sequence"/>
</dbReference>
<feature type="transmembrane region" description="Helical" evidence="1">
    <location>
        <begin position="207"/>
        <end position="228"/>
    </location>
</feature>
<evidence type="ECO:0000256" key="1">
    <source>
        <dbReference type="SAM" id="Phobius"/>
    </source>
</evidence>
<sequence>MLSLDIEQSEESGWADDDRIHHIDNLRATLTLILVVQHTLIENASATPGFQSLPLTAFVFQCKTTLPSLFFFVSGYAASISRENVSLQPGTGRSDAEFLWRRTKRLFLPAVAYGAYGQAALWSILTKGWPLVFGGVGSTSDQGFAKLQGPVVYLVFLYAMDVAYVATQPSRQKATFTRLASSTTAPPPDHPRTHRSFPFVVRSTRDWYALSTTVLCAVALYTVAAACGGKSDHSFLRLAFELSTYDTIIPAAPFQFILAYMAGTQLYRWQRYMLIPTPFAFPAFAFALFSSSSFLLVAAMISPPFAEIIEIASSSPLHRSFINAGVNFHTILFALWNVYAFFTTSATLVSIYAQWEWTRRDWGIISRTSYVPAWFHMIPVVVFTRLLGADVGARVVPGTPLTAPPSDASQQSLEWRCLLVATGSIICSWFVGLSLAGLGEVLRC</sequence>
<protein>
    <recommendedName>
        <fullName evidence="4">Acyltransferase 3 domain-containing protein</fullName>
    </recommendedName>
</protein>